<reference evidence="2" key="2">
    <citation type="journal article" date="2015" name="Fish Shellfish Immunol.">
        <title>Early steps in the European eel (Anguilla anguilla)-Vibrio vulnificus interaction in the gills: Role of the RtxA13 toxin.</title>
        <authorList>
            <person name="Callol A."/>
            <person name="Pajuelo D."/>
            <person name="Ebbesson L."/>
            <person name="Teles M."/>
            <person name="MacKenzie S."/>
            <person name="Amaro C."/>
        </authorList>
    </citation>
    <scope>NUCLEOTIDE SEQUENCE</scope>
</reference>
<evidence type="ECO:0000256" key="1">
    <source>
        <dbReference type="SAM" id="MobiDB-lite"/>
    </source>
</evidence>
<dbReference type="EMBL" id="GBXM01009068">
    <property type="protein sequence ID" value="JAH99509.1"/>
    <property type="molecule type" value="Transcribed_RNA"/>
</dbReference>
<dbReference type="AlphaFoldDB" id="A0A0E9XA69"/>
<reference evidence="2" key="1">
    <citation type="submission" date="2014-11" db="EMBL/GenBank/DDBJ databases">
        <authorList>
            <person name="Amaro Gonzalez C."/>
        </authorList>
    </citation>
    <scope>NUCLEOTIDE SEQUENCE</scope>
</reference>
<name>A0A0E9XA69_ANGAN</name>
<evidence type="ECO:0000313" key="2">
    <source>
        <dbReference type="EMBL" id="JAH99509.1"/>
    </source>
</evidence>
<feature type="region of interest" description="Disordered" evidence="1">
    <location>
        <begin position="1"/>
        <end position="27"/>
    </location>
</feature>
<proteinExistence type="predicted"/>
<accession>A0A0E9XA69</accession>
<sequence length="27" mass="3320">MFRRKYPLKCAKMNRQARQRPVNLTGR</sequence>
<organism evidence="2">
    <name type="scientific">Anguilla anguilla</name>
    <name type="common">European freshwater eel</name>
    <name type="synonym">Muraena anguilla</name>
    <dbReference type="NCBI Taxonomy" id="7936"/>
    <lineage>
        <taxon>Eukaryota</taxon>
        <taxon>Metazoa</taxon>
        <taxon>Chordata</taxon>
        <taxon>Craniata</taxon>
        <taxon>Vertebrata</taxon>
        <taxon>Euteleostomi</taxon>
        <taxon>Actinopterygii</taxon>
        <taxon>Neopterygii</taxon>
        <taxon>Teleostei</taxon>
        <taxon>Anguilliformes</taxon>
        <taxon>Anguillidae</taxon>
        <taxon>Anguilla</taxon>
    </lineage>
</organism>
<protein>
    <submittedName>
        <fullName evidence="2">Uncharacterized protein</fullName>
    </submittedName>
</protein>